<dbReference type="EMBL" id="SNYV01000011">
    <property type="protein sequence ID" value="TDQ80182.1"/>
    <property type="molecule type" value="Genomic_DNA"/>
</dbReference>
<dbReference type="PANTHER" id="PTHR30273">
    <property type="entry name" value="PERIPLASMIC SIGNAL SENSOR AND SIGMA FACTOR ACTIVATOR FECR-RELATED"/>
    <property type="match status" value="1"/>
</dbReference>
<keyword evidence="1" id="KW-1133">Transmembrane helix</keyword>
<organism evidence="4 5">
    <name type="scientific">Sphingobacterium yanglingense</name>
    <dbReference type="NCBI Taxonomy" id="1437280"/>
    <lineage>
        <taxon>Bacteria</taxon>
        <taxon>Pseudomonadati</taxon>
        <taxon>Bacteroidota</taxon>
        <taxon>Sphingobacteriia</taxon>
        <taxon>Sphingobacteriales</taxon>
        <taxon>Sphingobacteriaceae</taxon>
        <taxon>Sphingobacterium</taxon>
    </lineage>
</organism>
<feature type="transmembrane region" description="Helical" evidence="1">
    <location>
        <begin position="69"/>
        <end position="86"/>
    </location>
</feature>
<evidence type="ECO:0000256" key="1">
    <source>
        <dbReference type="SAM" id="Phobius"/>
    </source>
</evidence>
<sequence>MEERKATVLAEKYKNGTCSQEEQVLIEQWYNQQEVSDRYPDIPHIQRSMDEVWKKMDIKNPSKRTNWKSYAAVSALVIGILSIWLYKADNAIPVSAFQDDVIPGGQRAILTLATGQSIQLSAEHGGISFQNNTIRYEDGFPIWGYTPLLSSEPRSTNYVIINTFNTLEVPLGGNYKIILADGSTVWLNSGSKIIFPTTFSATPHRQVSLSGEAFFAVSKDPSHRFTVTTKTQQINVLGTQFNVEAYPNQQNSKTTLLEGSVEIVNMQVGEHFGKKIILTPHEQTYLDGNNIEKERVNPEKAIAWKDGLFVFNDDRLVDIMQTLSRWYKIDVDYNSIPDSRFNGQISKQAKLSEVLEMLEITGQVTFKLENNIIRTYAKNSNSH</sequence>
<dbReference type="AlphaFoldDB" id="A0A4R6WN14"/>
<dbReference type="Proteomes" id="UP000295292">
    <property type="component" value="Unassembled WGS sequence"/>
</dbReference>
<dbReference type="OrthoDB" id="1099963at2"/>
<feature type="domain" description="FecR protein" evidence="2">
    <location>
        <begin position="167"/>
        <end position="262"/>
    </location>
</feature>
<dbReference type="Gene3D" id="2.60.120.1440">
    <property type="match status" value="1"/>
</dbReference>
<accession>A0A4R6WN14</accession>
<dbReference type="InterPro" id="IPR012373">
    <property type="entry name" value="Ferrdict_sens_TM"/>
</dbReference>
<evidence type="ECO:0000259" key="3">
    <source>
        <dbReference type="Pfam" id="PF16344"/>
    </source>
</evidence>
<dbReference type="PANTHER" id="PTHR30273:SF2">
    <property type="entry name" value="PROTEIN FECR"/>
    <property type="match status" value="1"/>
</dbReference>
<dbReference type="InterPro" id="IPR006860">
    <property type="entry name" value="FecR"/>
</dbReference>
<feature type="domain" description="Protein FecR C-terminal" evidence="3">
    <location>
        <begin position="309"/>
        <end position="373"/>
    </location>
</feature>
<reference evidence="4 5" key="1">
    <citation type="submission" date="2019-03" db="EMBL/GenBank/DDBJ databases">
        <title>Genomic Encyclopedia of Archaeal and Bacterial Type Strains, Phase II (KMG-II): from individual species to whole genera.</title>
        <authorList>
            <person name="Goeker M."/>
        </authorList>
    </citation>
    <scope>NUCLEOTIDE SEQUENCE [LARGE SCALE GENOMIC DNA]</scope>
    <source>
        <strain evidence="4 5">DSM 28353</strain>
    </source>
</reference>
<evidence type="ECO:0000259" key="2">
    <source>
        <dbReference type="Pfam" id="PF04773"/>
    </source>
</evidence>
<protein>
    <submittedName>
        <fullName evidence="4">FecR family protein</fullName>
    </submittedName>
</protein>
<proteinExistence type="predicted"/>
<dbReference type="GO" id="GO:0016989">
    <property type="term" value="F:sigma factor antagonist activity"/>
    <property type="evidence" value="ECO:0007669"/>
    <property type="project" value="TreeGrafter"/>
</dbReference>
<comment type="caution">
    <text evidence="4">The sequence shown here is derived from an EMBL/GenBank/DDBJ whole genome shotgun (WGS) entry which is preliminary data.</text>
</comment>
<evidence type="ECO:0000313" key="4">
    <source>
        <dbReference type="EMBL" id="TDQ80182.1"/>
    </source>
</evidence>
<keyword evidence="5" id="KW-1185">Reference proteome</keyword>
<keyword evidence="1" id="KW-0812">Transmembrane</keyword>
<dbReference type="Pfam" id="PF16344">
    <property type="entry name" value="FecR_C"/>
    <property type="match status" value="1"/>
</dbReference>
<name>A0A4R6WN14_9SPHI</name>
<dbReference type="Pfam" id="PF04773">
    <property type="entry name" value="FecR"/>
    <property type="match status" value="1"/>
</dbReference>
<gene>
    <name evidence="4" type="ORF">CLV99_1639</name>
</gene>
<keyword evidence="1" id="KW-0472">Membrane</keyword>
<dbReference type="PIRSF" id="PIRSF018266">
    <property type="entry name" value="FecR"/>
    <property type="match status" value="1"/>
</dbReference>
<dbReference type="InterPro" id="IPR032508">
    <property type="entry name" value="FecR_C"/>
</dbReference>
<dbReference type="RefSeq" id="WP_133583923.1">
    <property type="nucleotide sequence ID" value="NZ_SNYV01000011.1"/>
</dbReference>
<evidence type="ECO:0000313" key="5">
    <source>
        <dbReference type="Proteomes" id="UP000295292"/>
    </source>
</evidence>
<dbReference type="Gene3D" id="3.55.50.30">
    <property type="match status" value="1"/>
</dbReference>